<accession>A0ABT6N981</accession>
<dbReference type="Proteomes" id="UP001158045">
    <property type="component" value="Unassembled WGS sequence"/>
</dbReference>
<gene>
    <name evidence="1" type="ORF">QE109_02305</name>
</gene>
<dbReference type="RefSeq" id="WP_281092759.1">
    <property type="nucleotide sequence ID" value="NZ_JARYZI010000001.1"/>
</dbReference>
<evidence type="ECO:0000313" key="1">
    <source>
        <dbReference type="EMBL" id="MDH8676959.1"/>
    </source>
</evidence>
<name>A0ABT6N981_9FIRM</name>
<sequence length="162" mass="18219">MKKIISILLVVVIIASISTYQSFSEVEGKNEITKTDIQNSVETIVRDSLKYIESDPESFGFNLNELSNSYFGTPYRIIDIDENFDYSVNMGIVNIPIVKNDEVIGIINLVKSDGEIFCSIGKDYSNQLTKFFKSQKKDAVLISYDESLFITNLDGDFDLVVG</sequence>
<dbReference type="EMBL" id="JARYZI010000001">
    <property type="protein sequence ID" value="MDH8676959.1"/>
    <property type="molecule type" value="Genomic_DNA"/>
</dbReference>
<keyword evidence="2" id="KW-1185">Reference proteome</keyword>
<reference evidence="1 2" key="1">
    <citation type="submission" date="2023-04" db="EMBL/GenBank/DDBJ databases">
        <title>Fusibacter bizertensis strain WBS, isolated from littoral bottom sediments of the Arctic seas - biochemical and genomic analysis.</title>
        <authorList>
            <person name="Brioukhanov A.L."/>
        </authorList>
    </citation>
    <scope>NUCLEOTIDE SEQUENCE [LARGE SCALE GENOMIC DNA]</scope>
    <source>
        <strain evidence="1 2">WBS</strain>
    </source>
</reference>
<protein>
    <submittedName>
        <fullName evidence="1">Uncharacterized protein</fullName>
    </submittedName>
</protein>
<organism evidence="1 2">
    <name type="scientific">Fusibacter bizertensis</name>
    <dbReference type="NCBI Taxonomy" id="1488331"/>
    <lineage>
        <taxon>Bacteria</taxon>
        <taxon>Bacillati</taxon>
        <taxon>Bacillota</taxon>
        <taxon>Clostridia</taxon>
        <taxon>Eubacteriales</taxon>
        <taxon>Eubacteriales Family XII. Incertae Sedis</taxon>
        <taxon>Fusibacter</taxon>
    </lineage>
</organism>
<evidence type="ECO:0000313" key="2">
    <source>
        <dbReference type="Proteomes" id="UP001158045"/>
    </source>
</evidence>
<proteinExistence type="predicted"/>
<comment type="caution">
    <text evidence="1">The sequence shown here is derived from an EMBL/GenBank/DDBJ whole genome shotgun (WGS) entry which is preliminary data.</text>
</comment>